<reference evidence="2 3" key="1">
    <citation type="submission" date="2015-11" db="EMBL/GenBank/DDBJ databases">
        <title>Genomic analysis of 38 Legionella species identifies large and diverse effector repertoires.</title>
        <authorList>
            <person name="Burstein D."/>
            <person name="Amaro F."/>
            <person name="Zusman T."/>
            <person name="Lifshitz Z."/>
            <person name="Cohen O."/>
            <person name="Gilbert J.A."/>
            <person name="Pupko T."/>
            <person name="Shuman H.A."/>
            <person name="Segal G."/>
        </authorList>
    </citation>
    <scope>NUCLEOTIDE SEQUENCE [LARGE SCALE GENOMIC DNA]</scope>
    <source>
        <strain evidence="2 3">BL-540</strain>
    </source>
</reference>
<organism evidence="2 3">
    <name type="scientific">Legionella jordanis</name>
    <dbReference type="NCBI Taxonomy" id="456"/>
    <lineage>
        <taxon>Bacteria</taxon>
        <taxon>Pseudomonadati</taxon>
        <taxon>Pseudomonadota</taxon>
        <taxon>Gammaproteobacteria</taxon>
        <taxon>Legionellales</taxon>
        <taxon>Legionellaceae</taxon>
        <taxon>Legionella</taxon>
    </lineage>
</organism>
<dbReference type="Proteomes" id="UP000055035">
    <property type="component" value="Unassembled WGS sequence"/>
</dbReference>
<proteinExistence type="predicted"/>
<accession>A0A0W0VH02</accession>
<dbReference type="GO" id="GO:0052592">
    <property type="term" value="F:oxidoreductase activity, acting on CH or CH2 groups, with an iron-sulfur protein as acceptor"/>
    <property type="evidence" value="ECO:0007669"/>
    <property type="project" value="TreeGrafter"/>
</dbReference>
<dbReference type="OrthoDB" id="3247493at2"/>
<dbReference type="RefSeq" id="WP_058469847.1">
    <property type="nucleotide sequence ID" value="NZ_CAAAIC010000005.1"/>
</dbReference>
<dbReference type="InterPro" id="IPR017896">
    <property type="entry name" value="4Fe4S_Fe-S-bd"/>
</dbReference>
<dbReference type="PANTHER" id="PTHR31332">
    <property type="entry name" value="7-HYDROXYMETHYL CHLOROPHYLL A REDUCTASE, CHLOROPLASTIC"/>
    <property type="match status" value="1"/>
</dbReference>
<evidence type="ECO:0000313" key="2">
    <source>
        <dbReference type="EMBL" id="KTD19046.1"/>
    </source>
</evidence>
<dbReference type="PROSITE" id="PS51379">
    <property type="entry name" value="4FE4S_FER_2"/>
    <property type="match status" value="1"/>
</dbReference>
<comment type="caution">
    <text evidence="2">The sequence shown here is derived from an EMBL/GenBank/DDBJ whole genome shotgun (WGS) entry which is preliminary data.</text>
</comment>
<protein>
    <submittedName>
        <fullName evidence="2">Coenzyme F420-reducing hydrogenase subunit beta</fullName>
    </submittedName>
</protein>
<keyword evidence="3" id="KW-1185">Reference proteome</keyword>
<dbReference type="AlphaFoldDB" id="A0A0W0VH02"/>
<dbReference type="STRING" id="456.Ljor_0269"/>
<dbReference type="InterPro" id="IPR007516">
    <property type="entry name" value="Co_F420_Hydgase/DH_bsu_N"/>
</dbReference>
<dbReference type="InterPro" id="IPR007525">
    <property type="entry name" value="FrhB_FdhB_C"/>
</dbReference>
<dbReference type="InterPro" id="IPR045220">
    <property type="entry name" value="FRHB/FDHB/HCAR-like"/>
</dbReference>
<name>A0A0W0VH02_9GAMM</name>
<dbReference type="PATRIC" id="fig|456.5.peg.286"/>
<feature type="domain" description="4Fe-4S ferredoxin-type" evidence="1">
    <location>
        <begin position="9"/>
        <end position="38"/>
    </location>
</feature>
<gene>
    <name evidence="2" type="ORF">Ljor_0269</name>
</gene>
<dbReference type="Pfam" id="PF04432">
    <property type="entry name" value="FrhB_FdhB_C"/>
    <property type="match status" value="1"/>
</dbReference>
<dbReference type="EMBL" id="LNYJ01000003">
    <property type="protein sequence ID" value="KTD19046.1"/>
    <property type="molecule type" value="Genomic_DNA"/>
</dbReference>
<dbReference type="Pfam" id="PF04422">
    <property type="entry name" value="FrhB_FdhB_N"/>
    <property type="match status" value="1"/>
</dbReference>
<evidence type="ECO:0000313" key="3">
    <source>
        <dbReference type="Proteomes" id="UP000055035"/>
    </source>
</evidence>
<evidence type="ECO:0000259" key="1">
    <source>
        <dbReference type="PROSITE" id="PS51379"/>
    </source>
</evidence>
<sequence>MDMNERLSPKEMVKNGLCIGCGSCVSLAKTDKANMKFDPYGQLLPNGSKGWMQSRSELLAKICPFSPSAQNENELAERCFPETGRDCEALGHYQTAYVGYAAEEEFRLQGSSGGMVSWVASELMRQGHIDGLAHVIASGDPQKQERYFSYRISRSEKEIREGAKSRYYPVELSEVLKIIAAEEGRYAVVGIPCFIKAIQLLRQEIPLFRKRIKYTLGLFCGHMKSAKFIESFAWQLNVPVNEIQKVEFRHKDPNRPANWYNARLTLKNGTSVNRDWWHLVDGDWGAGFFMNSACNYCDDVMAETADISFGDAWIEPFTSDGKGTNVVVVRSPEVEHMIAKAIEERRLKLDPVNNGFVKETQAAGLRQRREGLAYRLARHRMKIIPRKRVKPDAKSLTTRRKLIYRMRYSISIWSHRMFWLSKKINLPKLYIYWARAVGSIYQGLTYQRGKIGEFMKWLGLD</sequence>
<dbReference type="PANTHER" id="PTHR31332:SF0">
    <property type="entry name" value="7-HYDROXYMETHYL CHLOROPHYLL A REDUCTASE, CHLOROPLASTIC"/>
    <property type="match status" value="1"/>
</dbReference>